<sequence length="849" mass="96961">MSIARLVYSLFRRVRSVLLLFITISLLFYYTFQNEIDILNSYALNDSLPSINNYEHNTEGSSKLDPPDLSSTGSDRIATDKENGNVAVDLSDPATLREKNKYFPLLLKGSSHQIGSNLPISSLLTYKEKYPVLFEYSSPSLTSTSQNDVHKIQPAMQLPPDVDMIKQIKDIFMKSWNQEQLLLKSNLRRESTWPIDLIDSLDTLYLCGETKLFQDSVNIIEDFDFRVPPLAMEVIDIPDITTRVLEGLLSAYELSMDKRLLNKAKHVADFILRSFDTPNRIPILKYFWKSDLRNRFPDRTVPSGQLTTMALAFIRLSQLTRLNKYFDAVERVFTTIRQSYNEFDMEFMLPDVVDASGCQLLTQEEIENGAHLKGSSIMKSINENFKFVHCQQLGKFLNPPMDDNSLRGQSQYQAYRINEKTVPILENLFKINDLFQSSYDILDGSSKSTNAATMDPSIGSEVEAVDEIIEKRNFKDGAKKDSTKNTVGDKSLIDSQTFLTNSISNIFKFMTFRPMLLKQTENKKFNFLNSILTKSQFMPTTNELDVTIRKSYDVSLYSCRLGGILGLSSRVPHRGGINTKYILPSSLLEMSEIITQSCFMLMEEFDGLLPQKFELDPCTDETNGNCEFNGETKSRMIANGEYETFENDLDVGIKVSNYGKGGNDQKAKRNLLSKDGVTETQNIKGDTVGSSKSIAEIDGDEVTQIRRVFTLGKDIKPHITTDDTMGSQWKNHPDWPFWVNKVESRRLLDSNIIESIFYMYRISGEQKWRSMGKQSFGILMQELMELNSGAKGLWQIKEFYENGEKVNNDLPSYWFSRTLKYYLLLFSDGDKVSLDKHILTQGGHIIKKK</sequence>
<dbReference type="EMBL" id="CP048993">
    <property type="protein sequence ID" value="QID81032.1"/>
    <property type="molecule type" value="Genomic_DNA"/>
</dbReference>
<feature type="region of interest" description="Disordered" evidence="7">
    <location>
        <begin position="56"/>
        <end position="84"/>
    </location>
</feature>
<dbReference type="GO" id="GO:0005783">
    <property type="term" value="C:endoplasmic reticulum"/>
    <property type="evidence" value="ECO:0007669"/>
    <property type="project" value="TreeGrafter"/>
</dbReference>
<comment type="pathway">
    <text evidence="2">Protein modification; protein glycosylation.</text>
</comment>
<keyword evidence="5" id="KW-1015">Disulfide bond</keyword>
<dbReference type="GO" id="GO:0005509">
    <property type="term" value="F:calcium ion binding"/>
    <property type="evidence" value="ECO:0007669"/>
    <property type="project" value="InterPro"/>
</dbReference>
<evidence type="ECO:0000256" key="2">
    <source>
        <dbReference type="ARBA" id="ARBA00004922"/>
    </source>
</evidence>
<evidence type="ECO:0000256" key="7">
    <source>
        <dbReference type="SAM" id="MobiDB-lite"/>
    </source>
</evidence>
<keyword evidence="6" id="KW-0326">Glycosidase</keyword>
<dbReference type="InterPro" id="IPR050749">
    <property type="entry name" value="Glycosyl_Hydrolase_47"/>
</dbReference>
<dbReference type="InterPro" id="IPR001382">
    <property type="entry name" value="Glyco_hydro_47"/>
</dbReference>
<organism evidence="8 9">
    <name type="scientific">Saccharomyces pastorianus</name>
    <name type="common">Lager yeast</name>
    <name type="synonym">Saccharomyces cerevisiae x Saccharomyces eubayanus</name>
    <dbReference type="NCBI Taxonomy" id="27292"/>
    <lineage>
        <taxon>Eukaryota</taxon>
        <taxon>Fungi</taxon>
        <taxon>Dikarya</taxon>
        <taxon>Ascomycota</taxon>
        <taxon>Saccharomycotina</taxon>
        <taxon>Saccharomycetes</taxon>
        <taxon>Saccharomycetales</taxon>
        <taxon>Saccharomycetaceae</taxon>
        <taxon>Saccharomyces</taxon>
    </lineage>
</organism>
<dbReference type="InterPro" id="IPR036026">
    <property type="entry name" value="Seven-hairpin_glycosidases"/>
</dbReference>
<dbReference type="PANTHER" id="PTHR11742">
    <property type="entry name" value="MANNOSYL-OLIGOSACCHARIDE ALPHA-1,2-MANNOSIDASE-RELATED"/>
    <property type="match status" value="1"/>
</dbReference>
<keyword evidence="9" id="KW-1185">Reference proteome</keyword>
<evidence type="ECO:0000313" key="8">
    <source>
        <dbReference type="EMBL" id="QID81032.1"/>
    </source>
</evidence>
<gene>
    <name evidence="8" type="primary">MNL2_1</name>
    <name evidence="8" type="ORF">GRS66_003390</name>
</gene>
<dbReference type="AlphaFoldDB" id="A0A6C1DVH0"/>
<dbReference type="GO" id="GO:0016020">
    <property type="term" value="C:membrane"/>
    <property type="evidence" value="ECO:0007669"/>
    <property type="project" value="InterPro"/>
</dbReference>
<dbReference type="GO" id="GO:0004571">
    <property type="term" value="F:mannosyl-oligosaccharide 1,2-alpha-mannosidase activity"/>
    <property type="evidence" value="ECO:0007669"/>
    <property type="project" value="InterPro"/>
</dbReference>
<dbReference type="EC" id="3.2.1.-" evidence="6"/>
<comment type="cofactor">
    <cofactor evidence="1">
        <name>Ca(2+)</name>
        <dbReference type="ChEBI" id="CHEBI:29108"/>
    </cofactor>
</comment>
<accession>A0A6C1DVH0</accession>
<dbReference type="SUPFAM" id="SSF48225">
    <property type="entry name" value="Seven-hairpin glycosidases"/>
    <property type="match status" value="1"/>
</dbReference>
<reference evidence="8 9" key="1">
    <citation type="journal article" date="2019" name="BMC Genomics">
        <title>Chromosome level assembly and comparative genome analysis confirm lager-brewing yeasts originated from a single hybridization.</title>
        <authorList>
            <person name="Salazar A.N."/>
            <person name="Gorter de Vries A.R."/>
            <person name="van den Broek M."/>
            <person name="Brouwers N."/>
            <person name="de la Torre Cortes P."/>
            <person name="Kuijpers N.G.A."/>
            <person name="Daran J.G."/>
            <person name="Abeel T."/>
        </authorList>
    </citation>
    <scope>NUCLEOTIDE SEQUENCE [LARGE SCALE GENOMIC DNA]</scope>
    <source>
        <strain evidence="8 9">CBS 1483</strain>
    </source>
</reference>
<dbReference type="Proteomes" id="UP000501346">
    <property type="component" value="Chromosome ScXII"/>
</dbReference>
<dbReference type="OrthoDB" id="8118055at2759"/>
<evidence type="ECO:0000313" key="9">
    <source>
        <dbReference type="Proteomes" id="UP000501346"/>
    </source>
</evidence>
<keyword evidence="4 6" id="KW-0378">Hydrolase</keyword>
<evidence type="ECO:0000256" key="1">
    <source>
        <dbReference type="ARBA" id="ARBA00001913"/>
    </source>
</evidence>
<evidence type="ECO:0000256" key="5">
    <source>
        <dbReference type="ARBA" id="ARBA00023157"/>
    </source>
</evidence>
<evidence type="ECO:0000256" key="3">
    <source>
        <dbReference type="ARBA" id="ARBA00007658"/>
    </source>
</evidence>
<dbReference type="PANTHER" id="PTHR11742:SF103">
    <property type="entry name" value="ENDOPLASMIC RETICULUM MANNOSIDASE MNL2-RELATED"/>
    <property type="match status" value="1"/>
</dbReference>
<dbReference type="PRINTS" id="PR00747">
    <property type="entry name" value="GLYHDRLASE47"/>
</dbReference>
<proteinExistence type="inferred from homology"/>
<evidence type="ECO:0000256" key="6">
    <source>
        <dbReference type="RuleBase" id="RU361193"/>
    </source>
</evidence>
<evidence type="ECO:0000256" key="4">
    <source>
        <dbReference type="ARBA" id="ARBA00022801"/>
    </source>
</evidence>
<protein>
    <recommendedName>
        <fullName evidence="6">alpha-1,2-Mannosidase</fullName>
        <ecNumber evidence="6">3.2.1.-</ecNumber>
    </recommendedName>
</protein>
<dbReference type="InterPro" id="IPR012341">
    <property type="entry name" value="6hp_glycosidase-like_sf"/>
</dbReference>
<dbReference type="Pfam" id="PF01532">
    <property type="entry name" value="Glyco_hydro_47"/>
    <property type="match status" value="1"/>
</dbReference>
<dbReference type="GO" id="GO:0036503">
    <property type="term" value="P:ERAD pathway"/>
    <property type="evidence" value="ECO:0007669"/>
    <property type="project" value="UniProtKB-ARBA"/>
</dbReference>
<dbReference type="GO" id="GO:0005975">
    <property type="term" value="P:carbohydrate metabolic process"/>
    <property type="evidence" value="ECO:0007669"/>
    <property type="project" value="InterPro"/>
</dbReference>
<comment type="similarity">
    <text evidence="3 6">Belongs to the glycosyl hydrolase 47 family.</text>
</comment>
<name>A0A6C1DVH0_SACPS</name>
<dbReference type="Gene3D" id="1.50.10.10">
    <property type="match status" value="2"/>
</dbReference>